<evidence type="ECO:0008006" key="6">
    <source>
        <dbReference type="Google" id="ProtNLM"/>
    </source>
</evidence>
<dbReference type="GO" id="GO:0005765">
    <property type="term" value="C:lysosomal membrane"/>
    <property type="evidence" value="ECO:0007669"/>
    <property type="project" value="UniProtKB-SubCell"/>
</dbReference>
<dbReference type="PANTHER" id="PTHR21146:SF0">
    <property type="entry name" value="BLOC-1-RELATED COMPLEX SUBUNIT 8"/>
    <property type="match status" value="1"/>
</dbReference>
<dbReference type="EMBL" id="GDRN01081150">
    <property type="protein sequence ID" value="JAI62062.1"/>
    <property type="molecule type" value="Transcribed_RNA"/>
</dbReference>
<dbReference type="PANTHER" id="PTHR21146">
    <property type="entry name" value="MEF2B PROTEIN"/>
    <property type="match status" value="1"/>
</dbReference>
<name>A0A0P4W5U1_SCYOL</name>
<dbReference type="GO" id="GO:0099078">
    <property type="term" value="C:BORC complex"/>
    <property type="evidence" value="ECO:0007669"/>
    <property type="project" value="TreeGrafter"/>
</dbReference>
<keyword evidence="3" id="KW-0472">Membrane</keyword>
<evidence type="ECO:0000256" key="4">
    <source>
        <dbReference type="ARBA" id="ARBA00023228"/>
    </source>
</evidence>
<sequence length="123" mass="14119">MAALSPPCSQPPNDPDLELKVKKALERVSENIHISANEPSLAVYRLQEHVRRALPPTVSRRQHVTSLHSQLQGACYDVEYALSAVRTMNDAEEKFTSLQELLKSAIFHRQQLKYEQTRSHMRR</sequence>
<evidence type="ECO:0000256" key="2">
    <source>
        <dbReference type="ARBA" id="ARBA00010463"/>
    </source>
</evidence>
<evidence type="ECO:0000313" key="5">
    <source>
        <dbReference type="EMBL" id="JAI62062.1"/>
    </source>
</evidence>
<dbReference type="InterPro" id="IPR019320">
    <property type="entry name" value="BORCS8"/>
</dbReference>
<accession>A0A0P4W5U1</accession>
<keyword evidence="4" id="KW-0458">Lysosome</keyword>
<comment type="similarity">
    <text evidence="2">Belongs to the BORCS8 family.</text>
</comment>
<reference evidence="5" key="1">
    <citation type="submission" date="2015-09" db="EMBL/GenBank/DDBJ databases">
        <title>Scylla olivacea transcriptome.</title>
        <authorList>
            <person name="Ikhwanuddin M."/>
        </authorList>
    </citation>
    <scope>NUCLEOTIDE SEQUENCE</scope>
</reference>
<dbReference type="Pfam" id="PF10167">
    <property type="entry name" value="BORCS8"/>
    <property type="match status" value="1"/>
</dbReference>
<evidence type="ECO:0000256" key="1">
    <source>
        <dbReference type="ARBA" id="ARBA00004656"/>
    </source>
</evidence>
<proteinExistence type="inferred from homology"/>
<protein>
    <recommendedName>
        <fullName evidence="6">Protein MEF2BNB</fullName>
    </recommendedName>
</protein>
<dbReference type="AlphaFoldDB" id="A0A0P4W5U1"/>
<comment type="subcellular location">
    <subcellularLocation>
        <location evidence="1">Lysosome membrane</location>
    </subcellularLocation>
</comment>
<organism evidence="5">
    <name type="scientific">Scylla olivacea</name>
    <name type="common">Orange mud crab</name>
    <name type="synonym">Cancer olivacea</name>
    <dbReference type="NCBI Taxonomy" id="85551"/>
    <lineage>
        <taxon>Eukaryota</taxon>
        <taxon>Metazoa</taxon>
        <taxon>Ecdysozoa</taxon>
        <taxon>Arthropoda</taxon>
        <taxon>Crustacea</taxon>
        <taxon>Multicrustacea</taxon>
        <taxon>Malacostraca</taxon>
        <taxon>Eumalacostraca</taxon>
        <taxon>Eucarida</taxon>
        <taxon>Decapoda</taxon>
        <taxon>Pleocyemata</taxon>
        <taxon>Brachyura</taxon>
        <taxon>Eubrachyura</taxon>
        <taxon>Portunoidea</taxon>
        <taxon>Portunidae</taxon>
        <taxon>Portuninae</taxon>
        <taxon>Scylla</taxon>
    </lineage>
</organism>
<evidence type="ECO:0000256" key="3">
    <source>
        <dbReference type="ARBA" id="ARBA00023136"/>
    </source>
</evidence>